<dbReference type="PATRIC" id="fig|1121448.10.peg.109"/>
<gene>
    <name evidence="3" type="ORF">DGI_0110</name>
</gene>
<feature type="compositionally biased region" description="Polar residues" evidence="1">
    <location>
        <begin position="391"/>
        <end position="404"/>
    </location>
</feature>
<evidence type="ECO:0000313" key="4">
    <source>
        <dbReference type="Proteomes" id="UP000016587"/>
    </source>
</evidence>
<dbReference type="Pfam" id="PF02120">
    <property type="entry name" value="Flg_hook"/>
    <property type="match status" value="1"/>
</dbReference>
<evidence type="ECO:0000256" key="1">
    <source>
        <dbReference type="SAM" id="MobiDB-lite"/>
    </source>
</evidence>
<reference evidence="3 4" key="1">
    <citation type="journal article" date="2013" name="J. Bacteriol.">
        <title>Roles of HynAB and Ech, the only two hydrogenases found in the model sulfate reducer Desulfovibrio gigas.</title>
        <authorList>
            <person name="Morais-Silva F.O."/>
            <person name="Santos C.I."/>
            <person name="Rodrigues R."/>
            <person name="Pereira I.A."/>
            <person name="Rodrigues-Pousada C."/>
        </authorList>
    </citation>
    <scope>NUCLEOTIDE SEQUENCE [LARGE SCALE GENOMIC DNA]</scope>
    <source>
        <strain evidence="4">ATCC 19364 / DSM 1382 / NCIMB 9332 / VKM B-1759</strain>
    </source>
</reference>
<dbReference type="EMBL" id="CP006585">
    <property type="protein sequence ID" value="AGW12047.1"/>
    <property type="molecule type" value="Genomic_DNA"/>
</dbReference>
<feature type="compositionally biased region" description="Low complexity" evidence="1">
    <location>
        <begin position="37"/>
        <end position="54"/>
    </location>
</feature>
<name>T2G842_MEGG1</name>
<dbReference type="Gene3D" id="3.30.750.140">
    <property type="match status" value="1"/>
</dbReference>
<feature type="domain" description="Flagellar hook-length control protein-like C-terminal" evidence="2">
    <location>
        <begin position="475"/>
        <end position="554"/>
    </location>
</feature>
<keyword evidence="4" id="KW-1185">Reference proteome</keyword>
<feature type="compositionally biased region" description="Low complexity" evidence="1">
    <location>
        <begin position="308"/>
        <end position="318"/>
    </location>
</feature>
<keyword evidence="3" id="KW-0969">Cilium</keyword>
<organism evidence="3 4">
    <name type="scientific">Megalodesulfovibrio gigas (strain ATCC 19364 / DSM 1382 / NCIMB 9332 / VKM B-1759)</name>
    <name type="common">Desulfovibrio gigas</name>
    <dbReference type="NCBI Taxonomy" id="1121448"/>
    <lineage>
        <taxon>Bacteria</taxon>
        <taxon>Pseudomonadati</taxon>
        <taxon>Thermodesulfobacteriota</taxon>
        <taxon>Desulfovibrionia</taxon>
        <taxon>Desulfovibrionales</taxon>
        <taxon>Desulfovibrionaceae</taxon>
        <taxon>Megalodesulfovibrio</taxon>
    </lineage>
</organism>
<dbReference type="CDD" id="cd17470">
    <property type="entry name" value="T3SS_Flik_C"/>
    <property type="match status" value="1"/>
</dbReference>
<dbReference type="STRING" id="1121448.DGI_0110"/>
<keyword evidence="3" id="KW-0966">Cell projection</keyword>
<proteinExistence type="predicted"/>
<dbReference type="eggNOG" id="COG3144">
    <property type="taxonomic scope" value="Bacteria"/>
</dbReference>
<sequence length="626" mass="66350">MQIIPLSKQLQQQTESLSNNLATGLATGQDFSSILSELEESSTTASTSSSTTASQVQGQSAYDMDRANASTLQVSAEDFAALTEDLFNAGLSKSDIRDLQTLVESDSGLSWQDLMQQVNQKLDAKDTEGAGKASLTDEELRALHGFFQKIGFNPTEAKDLLSQFSNGQGDAAWLQIQAKLAGMSDSKTVSMRFGELAALAKLTGLDPAIANNFAGLFNANGEARLGRSGLQAITLTLRQTAAATHGALAQQLRDPARQILNDKLKSALNQALDEAQRDSLASNKESRDVQSQRFRIKEAAAQNHRQSGEAAASRSSGETMDPHALKASIAQASKKETADPADADELVKTDAKADIKADVKAVDPASKDALANALASKKVAGSDGSGHGSTGKDSSQGQAFSQKEQLWRDMWSKVETEPAGRKSVRIDPLLAAARVQEALTVTQQQAKAAKGDAVFQRAAVQSEKVLQAVEQGALRSLAEGSKQLTLRLDSPDLGKVTVILQVSSNKEVTASLRPDNQEAAAALSQQLTQLKQSLEQQGLKVEKLDVQTNLAQDQNAANWQGSGQHNFSQEQGARMAEQRAWGFLRRAAAQDAALAREMQNGAAGEVSSRVASLNGAGAAAGINIIA</sequence>
<feature type="region of interest" description="Disordered" evidence="1">
    <location>
        <begin position="37"/>
        <end position="61"/>
    </location>
</feature>
<dbReference type="KEGG" id="dgg:DGI_0110"/>
<accession>T2G842</accession>
<dbReference type="InterPro" id="IPR038610">
    <property type="entry name" value="FliK-like_C_sf"/>
</dbReference>
<dbReference type="OrthoDB" id="5468982at2"/>
<dbReference type="RefSeq" id="WP_021758620.1">
    <property type="nucleotide sequence ID" value="NC_022444.1"/>
</dbReference>
<dbReference type="Proteomes" id="UP000016587">
    <property type="component" value="Chromosome"/>
</dbReference>
<evidence type="ECO:0000313" key="3">
    <source>
        <dbReference type="EMBL" id="AGW12047.1"/>
    </source>
</evidence>
<dbReference type="AlphaFoldDB" id="T2G842"/>
<feature type="region of interest" description="Disordered" evidence="1">
    <location>
        <begin position="378"/>
        <end position="404"/>
    </location>
</feature>
<feature type="region of interest" description="Disordered" evidence="1">
    <location>
        <begin position="299"/>
        <end position="322"/>
    </location>
</feature>
<dbReference type="InterPro" id="IPR021136">
    <property type="entry name" value="Flagellar_hook_control-like_C"/>
</dbReference>
<dbReference type="HOGENOM" id="CLU_467503_0_0_7"/>
<protein>
    <submittedName>
        <fullName evidence="3">Putative Flagellar hook-length control protein-like protein</fullName>
    </submittedName>
</protein>
<reference evidence="4" key="2">
    <citation type="submission" date="2013-07" db="EMBL/GenBank/DDBJ databases">
        <authorList>
            <person name="Morais-Silva F.O."/>
            <person name="Rezende A.M."/>
            <person name="Pimentel C."/>
            <person name="Resende D.M."/>
            <person name="Santos C.I."/>
            <person name="Clemente C."/>
            <person name="de Oliveira L.M."/>
            <person name="da Silva S.M."/>
            <person name="Costa D.A."/>
            <person name="Varela-Raposo A."/>
            <person name="Horacio E.C.A."/>
            <person name="Matos M."/>
            <person name="Flores O."/>
            <person name="Ruiz J.C."/>
            <person name="Rodrigues-Pousada C."/>
        </authorList>
    </citation>
    <scope>NUCLEOTIDE SEQUENCE [LARGE SCALE GENOMIC DNA]</scope>
    <source>
        <strain evidence="4">ATCC 19364 / DSM 1382 / NCIMB 9332 / VKM B-1759</strain>
    </source>
</reference>
<evidence type="ECO:0000259" key="2">
    <source>
        <dbReference type="Pfam" id="PF02120"/>
    </source>
</evidence>
<keyword evidence="3" id="KW-0282">Flagellum</keyword>